<evidence type="ECO:0000256" key="3">
    <source>
        <dbReference type="ARBA" id="ARBA00023306"/>
    </source>
</evidence>
<evidence type="ECO:0000256" key="5">
    <source>
        <dbReference type="RuleBase" id="RU311113"/>
    </source>
</evidence>
<evidence type="ECO:0000313" key="6">
    <source>
        <dbReference type="EMBL" id="CAG7837254.1"/>
    </source>
</evidence>
<organism evidence="6 7">
    <name type="scientific">Allacma fusca</name>
    <dbReference type="NCBI Taxonomy" id="39272"/>
    <lineage>
        <taxon>Eukaryota</taxon>
        <taxon>Metazoa</taxon>
        <taxon>Ecdysozoa</taxon>
        <taxon>Arthropoda</taxon>
        <taxon>Hexapoda</taxon>
        <taxon>Collembola</taxon>
        <taxon>Symphypleona</taxon>
        <taxon>Sminthuridae</taxon>
        <taxon>Allacma</taxon>
    </lineage>
</organism>
<dbReference type="FunFam" id="3.30.170.10:FF:000001">
    <property type="entry name" value="Cyclin-dependent kinases regulatory subunit"/>
    <property type="match status" value="1"/>
</dbReference>
<evidence type="ECO:0000256" key="2">
    <source>
        <dbReference type="ARBA" id="ARBA00022618"/>
    </source>
</evidence>
<accession>A0A8J2PXM6</accession>
<dbReference type="Proteomes" id="UP000708208">
    <property type="component" value="Unassembled WGS sequence"/>
</dbReference>
<evidence type="ECO:0000313" key="7">
    <source>
        <dbReference type="Proteomes" id="UP000708208"/>
    </source>
</evidence>
<dbReference type="Pfam" id="PF01111">
    <property type="entry name" value="CKS"/>
    <property type="match status" value="1"/>
</dbReference>
<dbReference type="PROSITE" id="PS00945">
    <property type="entry name" value="CKS_2"/>
    <property type="match status" value="1"/>
</dbReference>
<comment type="function">
    <text evidence="5">Binds to the catalytic subunit of the cyclin dependent kinases and is essential for their biological function.</text>
</comment>
<dbReference type="GO" id="GO:0051301">
    <property type="term" value="P:cell division"/>
    <property type="evidence" value="ECO:0007669"/>
    <property type="project" value="UniProtKB-UniRule"/>
</dbReference>
<dbReference type="AlphaFoldDB" id="A0A8J2PXM6"/>
<name>A0A8J2PXM6_9HEXA</name>
<reference evidence="6" key="1">
    <citation type="submission" date="2021-06" db="EMBL/GenBank/DDBJ databases">
        <authorList>
            <person name="Hodson N. C."/>
            <person name="Mongue J. A."/>
            <person name="Jaron S. K."/>
        </authorList>
    </citation>
    <scope>NUCLEOTIDE SEQUENCE</scope>
</reference>
<dbReference type="PANTHER" id="PTHR23415">
    <property type="entry name" value="CYCLIN-DEPENDENT KINASES REGULATORY SUBUNIT/60S RIBOSOME SUBUNIT BIOGENESIS PROTEIN NIP7"/>
    <property type="match status" value="1"/>
</dbReference>
<dbReference type="EMBL" id="CAJVCH010571345">
    <property type="protein sequence ID" value="CAG7837254.1"/>
    <property type="molecule type" value="Genomic_DNA"/>
</dbReference>
<dbReference type="PROSITE" id="PS00944">
    <property type="entry name" value="CKS_1"/>
    <property type="match status" value="1"/>
</dbReference>
<evidence type="ECO:0000256" key="1">
    <source>
        <dbReference type="ARBA" id="ARBA00007782"/>
    </source>
</evidence>
<evidence type="ECO:0000256" key="4">
    <source>
        <dbReference type="ARBA" id="ARBA00068939"/>
    </source>
</evidence>
<protein>
    <recommendedName>
        <fullName evidence="4 5">Cyclin-dependent kinases regulatory subunit</fullName>
    </recommendedName>
</protein>
<dbReference type="SMART" id="SM01084">
    <property type="entry name" value="CKS"/>
    <property type="match status" value="1"/>
</dbReference>
<dbReference type="InterPro" id="IPR000789">
    <property type="entry name" value="Cyclin-dep_kinase_reg-sub"/>
</dbReference>
<keyword evidence="2 5" id="KW-0132">Cell division</keyword>
<dbReference type="GO" id="GO:0016538">
    <property type="term" value="F:cyclin-dependent protein serine/threonine kinase regulator activity"/>
    <property type="evidence" value="ECO:0007669"/>
    <property type="project" value="InterPro"/>
</dbReference>
<proteinExistence type="inferred from homology"/>
<comment type="caution">
    <text evidence="6">The sequence shown here is derived from an EMBL/GenBank/DDBJ whole genome shotgun (WGS) entry which is preliminary data.</text>
</comment>
<keyword evidence="7" id="KW-1185">Reference proteome</keyword>
<gene>
    <name evidence="6" type="ORF">AFUS01_LOCUS46395</name>
</gene>
<keyword evidence="3 5" id="KW-0131">Cell cycle</keyword>
<sequence length="77" mass="9316">MSNKEIYYSSKYTDELYEYRHVIVPKEIAKSIPRHKLMTEAEWRAIGVQQSPGWIHYMNHDPEPHILLFRRKLTKDT</sequence>
<comment type="similarity">
    <text evidence="1 5">Belongs to the CKS family.</text>
</comment>
<dbReference type="OrthoDB" id="440676at2759"/>